<feature type="transmembrane region" description="Helical" evidence="1">
    <location>
        <begin position="175"/>
        <end position="198"/>
    </location>
</feature>
<keyword evidence="1" id="KW-1133">Transmembrane helix</keyword>
<name>A0A849P825_9BURK</name>
<dbReference type="PANTHER" id="PTHR38457:SF1">
    <property type="entry name" value="REGULATOR ABRB-RELATED"/>
    <property type="match status" value="1"/>
</dbReference>
<evidence type="ECO:0000256" key="1">
    <source>
        <dbReference type="SAM" id="Phobius"/>
    </source>
</evidence>
<keyword evidence="3" id="KW-1185">Reference proteome</keyword>
<gene>
    <name evidence="2" type="ORF">HKX39_07030</name>
</gene>
<feature type="transmembrane region" description="Helical" evidence="1">
    <location>
        <begin position="259"/>
        <end position="282"/>
    </location>
</feature>
<accession>A0A849P825</accession>
<dbReference type="PANTHER" id="PTHR38457">
    <property type="entry name" value="REGULATOR ABRB-RELATED"/>
    <property type="match status" value="1"/>
</dbReference>
<dbReference type="EMBL" id="JABGBN010000005">
    <property type="protein sequence ID" value="NOL51922.1"/>
    <property type="molecule type" value="Genomic_DNA"/>
</dbReference>
<feature type="transmembrane region" description="Helical" evidence="1">
    <location>
        <begin position="86"/>
        <end position="105"/>
    </location>
</feature>
<dbReference type="PIRSF" id="PIRSF038991">
    <property type="entry name" value="Protein_AbrB"/>
    <property type="match status" value="1"/>
</dbReference>
<keyword evidence="1" id="KW-0812">Transmembrane</keyword>
<proteinExistence type="predicted"/>
<feature type="transmembrane region" description="Helical" evidence="1">
    <location>
        <begin position="7"/>
        <end position="25"/>
    </location>
</feature>
<dbReference type="InterPro" id="IPR017516">
    <property type="entry name" value="AbrB_dup"/>
</dbReference>
<feature type="transmembrane region" description="Helical" evidence="1">
    <location>
        <begin position="147"/>
        <end position="163"/>
    </location>
</feature>
<comment type="caution">
    <text evidence="2">The sequence shown here is derived from an EMBL/GenBank/DDBJ whole genome shotgun (WGS) entry which is preliminary data.</text>
</comment>
<evidence type="ECO:0000313" key="3">
    <source>
        <dbReference type="Proteomes" id="UP000537862"/>
    </source>
</evidence>
<dbReference type="AlphaFoldDB" id="A0A849P825"/>
<dbReference type="GO" id="GO:0016020">
    <property type="term" value="C:membrane"/>
    <property type="evidence" value="ECO:0007669"/>
    <property type="project" value="InterPro"/>
</dbReference>
<keyword evidence="1" id="KW-0472">Membrane</keyword>
<dbReference type="NCBIfam" id="TIGR03082">
    <property type="entry name" value="Gneg_AbrB_dup"/>
    <property type="match status" value="2"/>
</dbReference>
<reference evidence="2 3" key="1">
    <citation type="submission" date="2020-05" db="EMBL/GenBank/DDBJ databases">
        <authorList>
            <person name="Niu N."/>
        </authorList>
    </citation>
    <scope>NUCLEOTIDE SEQUENCE [LARGE SCALE GENOMIC DNA]</scope>
    <source>
        <strain evidence="2 3">3340-03</strain>
    </source>
</reference>
<organism evidence="2 3">
    <name type="scientific">Pelistega suis</name>
    <dbReference type="NCBI Taxonomy" id="1631957"/>
    <lineage>
        <taxon>Bacteria</taxon>
        <taxon>Pseudomonadati</taxon>
        <taxon>Pseudomonadota</taxon>
        <taxon>Betaproteobacteria</taxon>
        <taxon>Burkholderiales</taxon>
        <taxon>Alcaligenaceae</taxon>
        <taxon>Pelistega</taxon>
    </lineage>
</organism>
<dbReference type="Pfam" id="PF05145">
    <property type="entry name" value="AbrB"/>
    <property type="match status" value="1"/>
</dbReference>
<dbReference type="RefSeq" id="WP_171680623.1">
    <property type="nucleotide sequence ID" value="NZ_JABGBN010000005.1"/>
</dbReference>
<feature type="transmembrane region" description="Helical" evidence="1">
    <location>
        <begin position="310"/>
        <end position="333"/>
    </location>
</feature>
<protein>
    <submittedName>
        <fullName evidence="2">AbrB family transcriptional regulator</fullName>
    </submittedName>
</protein>
<dbReference type="InterPro" id="IPR007820">
    <property type="entry name" value="AbrB_fam"/>
</dbReference>
<dbReference type="Proteomes" id="UP000537862">
    <property type="component" value="Unassembled WGS sequence"/>
</dbReference>
<dbReference type="GO" id="GO:0010468">
    <property type="term" value="P:regulation of gene expression"/>
    <property type="evidence" value="ECO:0007669"/>
    <property type="project" value="InterPro"/>
</dbReference>
<sequence>MQKHFSPYILGFFIALGGALLARWLNSPLPWLIGPLLATAITSMLSAPTKSHDYFRRAGQWVIGTSLGLYFTPHTVQAVISYWPYIVLSLAFTLLLSGFNTAALYRWGQVDFKTAWFAGAVGGASEMANLAARYNARIDSVASSHSVRVLIVVMIIPFAYKFLDIHGNTQSPITLAYQFSYSGLALLIVLTLLAIYIFQKLNIPNAWVQAPLLVTLLLTSNEIHLTHLSPTIQSLGQLFIGWSLGSKYGPDFFRRAPRYLTVSALVSVAALVLSAGFAYLLFLMSDIPLSTLILSISPGGIAEMTITAKVLMLGVPIVTAFHVARMVFVIIVAQPCYKLLSPYFEK</sequence>
<evidence type="ECO:0000313" key="2">
    <source>
        <dbReference type="EMBL" id="NOL51922.1"/>
    </source>
</evidence>